<protein>
    <submittedName>
        <fullName evidence="3">Uncharacterized protein</fullName>
    </submittedName>
</protein>
<name>A0AAD4ML69_9BILA</name>
<comment type="caution">
    <text evidence="3">The sequence shown here is derived from an EMBL/GenBank/DDBJ whole genome shotgun (WGS) entry which is preliminary data.</text>
</comment>
<reference evidence="3" key="1">
    <citation type="submission" date="2022-01" db="EMBL/GenBank/DDBJ databases">
        <title>Genome Sequence Resource for Two Populations of Ditylenchus destructor, the Migratory Endoparasitic Phytonematode.</title>
        <authorList>
            <person name="Zhang H."/>
            <person name="Lin R."/>
            <person name="Xie B."/>
        </authorList>
    </citation>
    <scope>NUCLEOTIDE SEQUENCE</scope>
    <source>
        <strain evidence="3">BazhouSP</strain>
    </source>
</reference>
<evidence type="ECO:0000256" key="1">
    <source>
        <dbReference type="SAM" id="MobiDB-lite"/>
    </source>
</evidence>
<feature type="compositionally biased region" description="Basic and acidic residues" evidence="1">
    <location>
        <begin position="133"/>
        <end position="151"/>
    </location>
</feature>
<gene>
    <name evidence="3" type="ORF">DdX_18199</name>
</gene>
<evidence type="ECO:0000313" key="3">
    <source>
        <dbReference type="EMBL" id="KAI1697924.1"/>
    </source>
</evidence>
<keyword evidence="2" id="KW-0812">Transmembrane</keyword>
<feature type="region of interest" description="Disordered" evidence="1">
    <location>
        <begin position="131"/>
        <end position="153"/>
    </location>
</feature>
<dbReference type="EMBL" id="JAKKPZ010000243">
    <property type="protein sequence ID" value="KAI1697924.1"/>
    <property type="molecule type" value="Genomic_DNA"/>
</dbReference>
<proteinExistence type="predicted"/>
<keyword evidence="2" id="KW-0472">Membrane</keyword>
<feature type="transmembrane region" description="Helical" evidence="2">
    <location>
        <begin position="26"/>
        <end position="48"/>
    </location>
</feature>
<evidence type="ECO:0000256" key="2">
    <source>
        <dbReference type="SAM" id="Phobius"/>
    </source>
</evidence>
<keyword evidence="2" id="KW-1133">Transmembrane helix</keyword>
<accession>A0AAD4ML69</accession>
<keyword evidence="4" id="KW-1185">Reference proteome</keyword>
<organism evidence="3 4">
    <name type="scientific">Ditylenchus destructor</name>
    <dbReference type="NCBI Taxonomy" id="166010"/>
    <lineage>
        <taxon>Eukaryota</taxon>
        <taxon>Metazoa</taxon>
        <taxon>Ecdysozoa</taxon>
        <taxon>Nematoda</taxon>
        <taxon>Chromadorea</taxon>
        <taxon>Rhabditida</taxon>
        <taxon>Tylenchina</taxon>
        <taxon>Tylenchomorpha</taxon>
        <taxon>Sphaerularioidea</taxon>
        <taxon>Anguinidae</taxon>
        <taxon>Anguininae</taxon>
        <taxon>Ditylenchus</taxon>
    </lineage>
</organism>
<sequence>MNLPHEYRNRAEDEPETPFVRRIKTLALFGLAALLVLIVFIALDWFGIGLEVKFSAQKNSKGLAHISNASTQRDIQDLGKSLDSESKHRRKIESELKLAYGNSKNFSHDKVSIQRELKELRNSLKLAHGNLEGLRRDKDKSENDIKSKRESPATISCSFPAARIRFPRWKENNECAQLGNSRK</sequence>
<evidence type="ECO:0000313" key="4">
    <source>
        <dbReference type="Proteomes" id="UP001201812"/>
    </source>
</evidence>
<dbReference type="Proteomes" id="UP001201812">
    <property type="component" value="Unassembled WGS sequence"/>
</dbReference>
<dbReference type="AlphaFoldDB" id="A0AAD4ML69"/>